<keyword evidence="1" id="KW-0732">Signal</keyword>
<dbReference type="Proteomes" id="UP000774958">
    <property type="component" value="Unassembled WGS sequence"/>
</dbReference>
<proteinExistence type="predicted"/>
<evidence type="ECO:0000256" key="1">
    <source>
        <dbReference type="SAM" id="SignalP"/>
    </source>
</evidence>
<evidence type="ECO:0000313" key="3">
    <source>
        <dbReference type="Proteomes" id="UP000774958"/>
    </source>
</evidence>
<dbReference type="SUPFAM" id="SSF53850">
    <property type="entry name" value="Periplasmic binding protein-like II"/>
    <property type="match status" value="1"/>
</dbReference>
<feature type="signal peptide" evidence="1">
    <location>
        <begin position="1"/>
        <end position="19"/>
    </location>
</feature>
<dbReference type="EMBL" id="JAIRBT010000006">
    <property type="protein sequence ID" value="MBZ6065732.1"/>
    <property type="molecule type" value="Genomic_DNA"/>
</dbReference>
<organism evidence="2 3">
    <name type="scientific">Aeromonas schubertii</name>
    <dbReference type="NCBI Taxonomy" id="652"/>
    <lineage>
        <taxon>Bacteria</taxon>
        <taxon>Pseudomonadati</taxon>
        <taxon>Pseudomonadota</taxon>
        <taxon>Gammaproteobacteria</taxon>
        <taxon>Aeromonadales</taxon>
        <taxon>Aeromonadaceae</taxon>
        <taxon>Aeromonas</taxon>
    </lineage>
</organism>
<reference evidence="2 3" key="1">
    <citation type="submission" date="2021-09" db="EMBL/GenBank/DDBJ databases">
        <title>Aeromonas schubertii isolated from Asian sea bass.</title>
        <authorList>
            <person name="Pinpimai K."/>
        </authorList>
    </citation>
    <scope>NUCLEOTIDE SEQUENCE [LARGE SCALE GENOMIC DNA]</scope>
    <source>
        <strain evidence="2 3">CHULA2021a</strain>
    </source>
</reference>
<evidence type="ECO:0000313" key="2">
    <source>
        <dbReference type="EMBL" id="MBZ6065732.1"/>
    </source>
</evidence>
<protein>
    <recommendedName>
        <fullName evidence="4">Solute-binding protein family 3/N-terminal domain-containing protein</fullName>
    </recommendedName>
</protein>
<keyword evidence="3" id="KW-1185">Reference proteome</keyword>
<evidence type="ECO:0008006" key="4">
    <source>
        <dbReference type="Google" id="ProtNLM"/>
    </source>
</evidence>
<sequence length="242" mass="27092">MRCLPALLLLLSLLPTSRAETLDAYCDHWEDFCNRDGSGIYLDLLRAVYGSDMGVAPHIVPYKRAIALTRSGVLAVLLGSYRNEVDTLHYASQPDGVDLITVYMTREKAALWQGIDQLKRGRLLLQKGWSLDETLGIEGTYTEVESADKGFALLTKGRYDYFVTDALPSSRVPPPIMAKKLQGEPTYPAFTATPSGAKALSLWELRMPRLIASGQVARIYEHYGRLAEFNGYLLPLYRETKR</sequence>
<feature type="chain" id="PRO_5045207064" description="Solute-binding protein family 3/N-terminal domain-containing protein" evidence="1">
    <location>
        <begin position="20"/>
        <end position="242"/>
    </location>
</feature>
<accession>A0ABS7V8M1</accession>
<comment type="caution">
    <text evidence="2">The sequence shown here is derived from an EMBL/GenBank/DDBJ whole genome shotgun (WGS) entry which is preliminary data.</text>
</comment>
<dbReference type="Gene3D" id="3.40.190.10">
    <property type="entry name" value="Periplasmic binding protein-like II"/>
    <property type="match status" value="2"/>
</dbReference>
<dbReference type="RefSeq" id="WP_153006761.1">
    <property type="nucleotide sequence ID" value="NZ_CDDB01000080.1"/>
</dbReference>
<gene>
    <name evidence="2" type="ORF">LA374_05880</name>
</gene>
<name>A0ABS7V8M1_9GAMM</name>